<protein>
    <submittedName>
        <fullName evidence="2">Alkene reductase</fullName>
    </submittedName>
</protein>
<dbReference type="SUPFAM" id="SSF51395">
    <property type="entry name" value="FMN-linked oxidoreductases"/>
    <property type="match status" value="1"/>
</dbReference>
<organism evidence="2 3">
    <name type="scientific">Streptantibioticus rubrisoli</name>
    <dbReference type="NCBI Taxonomy" id="1387313"/>
    <lineage>
        <taxon>Bacteria</taxon>
        <taxon>Bacillati</taxon>
        <taxon>Actinomycetota</taxon>
        <taxon>Actinomycetes</taxon>
        <taxon>Kitasatosporales</taxon>
        <taxon>Streptomycetaceae</taxon>
        <taxon>Streptantibioticus</taxon>
    </lineage>
</organism>
<dbReference type="EMBL" id="JANFNH010000001">
    <property type="protein sequence ID" value="MCQ4041022.1"/>
    <property type="molecule type" value="Genomic_DNA"/>
</dbReference>
<dbReference type="RefSeq" id="WP_255924956.1">
    <property type="nucleotide sequence ID" value="NZ_JANFNH010000001.1"/>
</dbReference>
<dbReference type="InterPro" id="IPR001155">
    <property type="entry name" value="OxRdtase_FMN_N"/>
</dbReference>
<comment type="caution">
    <text evidence="2">The sequence shown here is derived from an EMBL/GenBank/DDBJ whole genome shotgun (WGS) entry which is preliminary data.</text>
</comment>
<dbReference type="CDD" id="cd02933">
    <property type="entry name" value="OYE_like_FMN"/>
    <property type="match status" value="1"/>
</dbReference>
<dbReference type="Pfam" id="PF00724">
    <property type="entry name" value="Oxidored_FMN"/>
    <property type="match status" value="1"/>
</dbReference>
<dbReference type="InterPro" id="IPR013785">
    <property type="entry name" value="Aldolase_TIM"/>
</dbReference>
<dbReference type="Gene3D" id="3.20.20.70">
    <property type="entry name" value="Aldolase class I"/>
    <property type="match status" value="1"/>
</dbReference>
<keyword evidence="3" id="KW-1185">Reference proteome</keyword>
<dbReference type="InterPro" id="IPR045247">
    <property type="entry name" value="Oye-like"/>
</dbReference>
<evidence type="ECO:0000313" key="2">
    <source>
        <dbReference type="EMBL" id="MCQ4041022.1"/>
    </source>
</evidence>
<feature type="domain" description="NADH:flavin oxidoreductase/NADH oxidase N-terminal" evidence="1">
    <location>
        <begin position="17"/>
        <end position="343"/>
    </location>
</feature>
<dbReference type="Proteomes" id="UP001206206">
    <property type="component" value="Unassembled WGS sequence"/>
</dbReference>
<dbReference type="PANTHER" id="PTHR22893:SF91">
    <property type="entry name" value="NADPH DEHYDROGENASE 2-RELATED"/>
    <property type="match status" value="1"/>
</dbReference>
<accession>A0ABT1P6M6</accession>
<gene>
    <name evidence="2" type="ORF">NON19_03020</name>
</gene>
<dbReference type="PANTHER" id="PTHR22893">
    <property type="entry name" value="NADH OXIDOREDUCTASE-RELATED"/>
    <property type="match status" value="1"/>
</dbReference>
<sequence>MSTTVPTGLDQPLLRRVDFGDFQLPNRVVMAPTTRARAVNDSLVPTRLHVTHYAQRASAGLIITESTWVSERAVGFVNVPGIYSEQQVSAWRQVTDTVHALGGRIVMQLWHTGAASHPDHLGGRLPAGPSAVNPRVMSFTASGFKETVTPREMTARDIATAVADFRSAAANARRAGFDGVEIAAHGSFLIAQFLNPRLNHRTDAYGGDRERRGRLLLDIVDAVAEPWEGRCVGVRLAPYLSPGELFRVDDDMLADYDALVARLNEHPVAYLHLRGRDITTPGAGPDFEAIARYRRAFHGPLMANNGFDRESANAAIEAGIADAVSFATHFIANPDLVTRFATGHDLAVADRETYYSGGARGYVDHPGISTP</sequence>
<name>A0ABT1P6M6_9ACTN</name>
<evidence type="ECO:0000259" key="1">
    <source>
        <dbReference type="Pfam" id="PF00724"/>
    </source>
</evidence>
<proteinExistence type="predicted"/>
<reference evidence="2 3" key="1">
    <citation type="submission" date="2022-06" db="EMBL/GenBank/DDBJ databases">
        <title>Draft genome sequence of type strain Streptomyces rubrisoli DSM 42083.</title>
        <authorList>
            <person name="Duangmal K."/>
            <person name="Klaysubun C."/>
        </authorList>
    </citation>
    <scope>NUCLEOTIDE SEQUENCE [LARGE SCALE GENOMIC DNA]</scope>
    <source>
        <strain evidence="2 3">DSM 42083</strain>
    </source>
</reference>
<evidence type="ECO:0000313" key="3">
    <source>
        <dbReference type="Proteomes" id="UP001206206"/>
    </source>
</evidence>